<dbReference type="PANTHER" id="PTHR32444">
    <property type="entry name" value="BULB-TYPE LECTIN DOMAIN-CONTAINING PROTEIN"/>
    <property type="match status" value="1"/>
</dbReference>
<comment type="caution">
    <text evidence="5">The sequence shown here is derived from an EMBL/GenBank/DDBJ whole genome shotgun (WGS) entry which is preliminary data.</text>
</comment>
<reference evidence="5 6" key="1">
    <citation type="journal article" date="2019" name="Sci. Rep.">
        <title>A high-quality genome of Eragrostis curvula grass provides insights into Poaceae evolution and supports new strategies to enhance forage quality.</title>
        <authorList>
            <person name="Carballo J."/>
            <person name="Santos B.A.C.M."/>
            <person name="Zappacosta D."/>
            <person name="Garbus I."/>
            <person name="Selva J.P."/>
            <person name="Gallo C.A."/>
            <person name="Diaz A."/>
            <person name="Albertini E."/>
            <person name="Caccamo M."/>
            <person name="Echenique V."/>
        </authorList>
    </citation>
    <scope>NUCLEOTIDE SEQUENCE [LARGE SCALE GENOMIC DNA]</scope>
    <source>
        <strain evidence="6">cv. Victoria</strain>
        <tissue evidence="5">Leaf</tissue>
    </source>
</reference>
<dbReference type="OrthoDB" id="691936at2759"/>
<dbReference type="InterPro" id="IPR003609">
    <property type="entry name" value="Pan_app"/>
</dbReference>
<evidence type="ECO:0000259" key="4">
    <source>
        <dbReference type="PROSITE" id="PS50948"/>
    </source>
</evidence>
<keyword evidence="3" id="KW-1133">Transmembrane helix</keyword>
<dbReference type="InterPro" id="IPR000858">
    <property type="entry name" value="S_locus_glycoprot_dom"/>
</dbReference>
<dbReference type="Proteomes" id="UP000324897">
    <property type="component" value="Unassembled WGS sequence"/>
</dbReference>
<feature type="domain" description="Apple" evidence="4">
    <location>
        <begin position="239"/>
        <end position="320"/>
    </location>
</feature>
<name>A0A5J9SF93_9POAL</name>
<evidence type="ECO:0000256" key="2">
    <source>
        <dbReference type="ARBA" id="ARBA00023157"/>
    </source>
</evidence>
<feature type="transmembrane region" description="Helical" evidence="3">
    <location>
        <begin position="334"/>
        <end position="357"/>
    </location>
</feature>
<dbReference type="Pfam" id="PF08276">
    <property type="entry name" value="PAN_2"/>
    <property type="match status" value="1"/>
</dbReference>
<evidence type="ECO:0000256" key="1">
    <source>
        <dbReference type="ARBA" id="ARBA00022729"/>
    </source>
</evidence>
<organism evidence="5 6">
    <name type="scientific">Eragrostis curvula</name>
    <name type="common">weeping love grass</name>
    <dbReference type="NCBI Taxonomy" id="38414"/>
    <lineage>
        <taxon>Eukaryota</taxon>
        <taxon>Viridiplantae</taxon>
        <taxon>Streptophyta</taxon>
        <taxon>Embryophyta</taxon>
        <taxon>Tracheophyta</taxon>
        <taxon>Spermatophyta</taxon>
        <taxon>Magnoliopsida</taxon>
        <taxon>Liliopsida</taxon>
        <taxon>Poales</taxon>
        <taxon>Poaceae</taxon>
        <taxon>PACMAD clade</taxon>
        <taxon>Chloridoideae</taxon>
        <taxon>Eragrostideae</taxon>
        <taxon>Eragrostidinae</taxon>
        <taxon>Eragrostis</taxon>
    </lineage>
</organism>
<dbReference type="CDD" id="cd01098">
    <property type="entry name" value="PAN_AP_plant"/>
    <property type="match status" value="1"/>
</dbReference>
<dbReference type="Pfam" id="PF00954">
    <property type="entry name" value="S_locus_glycop"/>
    <property type="match status" value="1"/>
</dbReference>
<dbReference type="EMBL" id="RWGY01000920">
    <property type="protein sequence ID" value="TVT97937.1"/>
    <property type="molecule type" value="Genomic_DNA"/>
</dbReference>
<proteinExistence type="predicted"/>
<sequence>MEAAKRVCSPSRRRKPALPALLFLLFGSAFLAMAAFAGDTIFPGESMFGNQTLVSKNGVFELGFFSPGPGIHRYFGARFKKIPSSPNFWVGDRITITDLASASLEVFGSSLRNGFMLTIDGHHFPGTFPDGMVSSQDNGSSLVLNYPESPNEIVFLRFLLGQVTLKRWSEGSSANTSVWVPLWTFPSDCKSSGFFCGSFGACTSNNKCNCVKGFEPKYPNQWRLKYFVSGCSRSLPLSCKTNGQTEHDDSFIQLDKLQGLPYNSQYDSAESNEDCREACLSKCYCVAYAYDSGCKLWYNKLYNVSLASKPPYNKVYVRLGSKLRAKNGLHTKGIVLLVVAFIAVGSVIVLLLLLGIYRRDLCTCSSNKEATSSFVQQGGKKKCYQFIRIGRVLPDEWLGRLWSRSLRKGTVSVSSGGLDGPSASAAAWVAIELVGDMAAWPAAACNTAMCPVDRRPQGRKGCLIGVLHQAQLLPPATYAHSTRYG</sequence>
<feature type="non-terminal residue" evidence="5">
    <location>
        <position position="1"/>
    </location>
</feature>
<evidence type="ECO:0000256" key="3">
    <source>
        <dbReference type="SAM" id="Phobius"/>
    </source>
</evidence>
<keyword evidence="3" id="KW-0472">Membrane</keyword>
<keyword evidence="6" id="KW-1185">Reference proteome</keyword>
<keyword evidence="2" id="KW-1015">Disulfide bond</keyword>
<keyword evidence="3" id="KW-0812">Transmembrane</keyword>
<dbReference type="PROSITE" id="PS50948">
    <property type="entry name" value="PAN"/>
    <property type="match status" value="1"/>
</dbReference>
<dbReference type="AlphaFoldDB" id="A0A5J9SF93"/>
<accession>A0A5J9SF93</accession>
<dbReference type="Gramene" id="TVT97937">
    <property type="protein sequence ID" value="TVT97937"/>
    <property type="gene ID" value="EJB05_56789"/>
</dbReference>
<evidence type="ECO:0000313" key="6">
    <source>
        <dbReference type="Proteomes" id="UP000324897"/>
    </source>
</evidence>
<dbReference type="PANTHER" id="PTHR32444:SF235">
    <property type="entry name" value="OS01G0783900 PROTEIN"/>
    <property type="match status" value="1"/>
</dbReference>
<gene>
    <name evidence="5" type="ORF">EJB05_56789</name>
</gene>
<dbReference type="GO" id="GO:0048544">
    <property type="term" value="P:recognition of pollen"/>
    <property type="evidence" value="ECO:0007669"/>
    <property type="project" value="InterPro"/>
</dbReference>
<evidence type="ECO:0000313" key="5">
    <source>
        <dbReference type="EMBL" id="TVT97937.1"/>
    </source>
</evidence>
<protein>
    <recommendedName>
        <fullName evidence="4">Apple domain-containing protein</fullName>
    </recommendedName>
</protein>
<keyword evidence="1" id="KW-0732">Signal</keyword>